<reference evidence="2 3" key="1">
    <citation type="journal article" date="2018" name="Sci. Rep.">
        <title>Genome sequence of the cauliflower mushroom Sparassis crispa (Hanabiratake) and its association with beneficial usage.</title>
        <authorList>
            <person name="Kiyama R."/>
            <person name="Furutani Y."/>
            <person name="Kawaguchi K."/>
            <person name="Nakanishi T."/>
        </authorList>
    </citation>
    <scope>NUCLEOTIDE SEQUENCE [LARGE SCALE GENOMIC DNA]</scope>
</reference>
<evidence type="ECO:0000313" key="3">
    <source>
        <dbReference type="Proteomes" id="UP000287166"/>
    </source>
</evidence>
<dbReference type="Proteomes" id="UP000287166">
    <property type="component" value="Unassembled WGS sequence"/>
</dbReference>
<dbReference type="AlphaFoldDB" id="A0A401GJD3"/>
<dbReference type="InParanoid" id="A0A401GJD3"/>
<evidence type="ECO:0000256" key="1">
    <source>
        <dbReference type="SAM" id="MobiDB-lite"/>
    </source>
</evidence>
<accession>A0A401GJD3</accession>
<dbReference type="EMBL" id="BFAD01000004">
    <property type="protein sequence ID" value="GBE82276.1"/>
    <property type="molecule type" value="Genomic_DNA"/>
</dbReference>
<dbReference type="GeneID" id="38779193"/>
<protein>
    <submittedName>
        <fullName evidence="2">Uncharacterized protein</fullName>
    </submittedName>
</protein>
<feature type="region of interest" description="Disordered" evidence="1">
    <location>
        <begin position="1"/>
        <end position="23"/>
    </location>
</feature>
<comment type="caution">
    <text evidence="2">The sequence shown here is derived from an EMBL/GenBank/DDBJ whole genome shotgun (WGS) entry which is preliminary data.</text>
</comment>
<name>A0A401GJD3_9APHY</name>
<keyword evidence="3" id="KW-1185">Reference proteome</keyword>
<sequence>MKSRSIERRKTENGGRGMHRAEEHRILKQNMAQPYQKSEEVAQDVVLSQWILLNSSFESDLLLLDPGENLREEFRWWI</sequence>
<organism evidence="2 3">
    <name type="scientific">Sparassis crispa</name>
    <dbReference type="NCBI Taxonomy" id="139825"/>
    <lineage>
        <taxon>Eukaryota</taxon>
        <taxon>Fungi</taxon>
        <taxon>Dikarya</taxon>
        <taxon>Basidiomycota</taxon>
        <taxon>Agaricomycotina</taxon>
        <taxon>Agaricomycetes</taxon>
        <taxon>Polyporales</taxon>
        <taxon>Sparassidaceae</taxon>
        <taxon>Sparassis</taxon>
    </lineage>
</organism>
<evidence type="ECO:0000313" key="2">
    <source>
        <dbReference type="EMBL" id="GBE82276.1"/>
    </source>
</evidence>
<gene>
    <name evidence="2" type="ORF">SCP_0406600</name>
</gene>
<proteinExistence type="predicted"/>
<dbReference type="RefSeq" id="XP_027613189.1">
    <property type="nucleotide sequence ID" value="XM_027757388.1"/>
</dbReference>